<sequence length="96" mass="10963">MKGDIKTLNMYCADEAIERCIAERQAFQSQGIFFDNKILHISEVEVTETKLIGDSPIIILGFQTQQVYCVRDKNGAITQGSHDTIQTVYYTWDMQP</sequence>
<feature type="domain" description="Tim44-like" evidence="7">
    <location>
        <begin position="1"/>
        <end position="95"/>
    </location>
</feature>
<evidence type="ECO:0000256" key="4">
    <source>
        <dbReference type="ARBA" id="ARBA00022946"/>
    </source>
</evidence>
<dbReference type="EMBL" id="PDCK01000043">
    <property type="protein sequence ID" value="PRQ29410.1"/>
    <property type="molecule type" value="Genomic_DNA"/>
</dbReference>
<dbReference type="PANTHER" id="PTHR10721:SF1">
    <property type="entry name" value="MITOCHONDRIAL IMPORT INNER MEMBRANE TRANSLOCASE SUBUNIT TIM44"/>
    <property type="match status" value="1"/>
</dbReference>
<evidence type="ECO:0000256" key="3">
    <source>
        <dbReference type="ARBA" id="ARBA00022792"/>
    </source>
</evidence>
<dbReference type="AlphaFoldDB" id="A0A2P6Q5F5"/>
<name>A0A2P6Q5F5_ROSCH</name>
<keyword evidence="5" id="KW-0496">Mitochondrion</keyword>
<dbReference type="Gene3D" id="3.10.450.240">
    <property type="match status" value="1"/>
</dbReference>
<dbReference type="Proteomes" id="UP000238479">
    <property type="component" value="Chromosome 5"/>
</dbReference>
<keyword evidence="9" id="KW-1185">Reference proteome</keyword>
<comment type="similarity">
    <text evidence="2">Belongs to the Tim44 family.</text>
</comment>
<dbReference type="InterPro" id="IPR007379">
    <property type="entry name" value="Tim44-like_dom"/>
</dbReference>
<organism evidence="8 9">
    <name type="scientific">Rosa chinensis</name>
    <name type="common">China rose</name>
    <dbReference type="NCBI Taxonomy" id="74649"/>
    <lineage>
        <taxon>Eukaryota</taxon>
        <taxon>Viridiplantae</taxon>
        <taxon>Streptophyta</taxon>
        <taxon>Embryophyta</taxon>
        <taxon>Tracheophyta</taxon>
        <taxon>Spermatophyta</taxon>
        <taxon>Magnoliopsida</taxon>
        <taxon>eudicotyledons</taxon>
        <taxon>Gunneridae</taxon>
        <taxon>Pentapetalae</taxon>
        <taxon>rosids</taxon>
        <taxon>fabids</taxon>
        <taxon>Rosales</taxon>
        <taxon>Rosaceae</taxon>
        <taxon>Rosoideae</taxon>
        <taxon>Rosoideae incertae sedis</taxon>
        <taxon>Rosa</taxon>
    </lineage>
</organism>
<evidence type="ECO:0000313" key="8">
    <source>
        <dbReference type="EMBL" id="PRQ29410.1"/>
    </source>
</evidence>
<reference evidence="8 9" key="1">
    <citation type="journal article" date="2018" name="Nat. Genet.">
        <title>The Rosa genome provides new insights in the design of modern roses.</title>
        <authorList>
            <person name="Bendahmane M."/>
        </authorList>
    </citation>
    <scope>NUCLEOTIDE SEQUENCE [LARGE SCALE GENOMIC DNA]</scope>
    <source>
        <strain evidence="9">cv. Old Blush</strain>
    </source>
</reference>
<evidence type="ECO:0000256" key="6">
    <source>
        <dbReference type="ARBA" id="ARBA00023136"/>
    </source>
</evidence>
<evidence type="ECO:0000313" key="9">
    <source>
        <dbReference type="Proteomes" id="UP000238479"/>
    </source>
</evidence>
<comment type="caution">
    <text evidence="8">The sequence shown here is derived from an EMBL/GenBank/DDBJ whole genome shotgun (WGS) entry which is preliminary data.</text>
</comment>
<evidence type="ECO:0000259" key="7">
    <source>
        <dbReference type="Pfam" id="PF04280"/>
    </source>
</evidence>
<dbReference type="Gramene" id="PRQ29410">
    <property type="protein sequence ID" value="PRQ29410"/>
    <property type="gene ID" value="RchiOBHm_Chr5g0013581"/>
</dbReference>
<dbReference type="PANTHER" id="PTHR10721">
    <property type="entry name" value="MITOCHONDRIAL IMPORT INNER MEMBRANE TRANSLOCASE SUBUNIT TIM44"/>
    <property type="match status" value="1"/>
</dbReference>
<dbReference type="GO" id="GO:0030150">
    <property type="term" value="P:protein import into mitochondrial matrix"/>
    <property type="evidence" value="ECO:0007669"/>
    <property type="project" value="TreeGrafter"/>
</dbReference>
<keyword evidence="3" id="KW-0999">Mitochondrion inner membrane</keyword>
<evidence type="ECO:0000256" key="5">
    <source>
        <dbReference type="ARBA" id="ARBA00023128"/>
    </source>
</evidence>
<protein>
    <submittedName>
        <fullName evidence="8">Putative NTF2-like domain-containing protein</fullName>
    </submittedName>
</protein>
<dbReference type="InterPro" id="IPR032710">
    <property type="entry name" value="NTF2-like_dom_sf"/>
</dbReference>
<dbReference type="SUPFAM" id="SSF54427">
    <property type="entry name" value="NTF2-like"/>
    <property type="match status" value="1"/>
</dbReference>
<dbReference type="Pfam" id="PF04280">
    <property type="entry name" value="Tim44"/>
    <property type="match status" value="1"/>
</dbReference>
<evidence type="ECO:0000256" key="2">
    <source>
        <dbReference type="ARBA" id="ARBA00009597"/>
    </source>
</evidence>
<comment type="subcellular location">
    <subcellularLocation>
        <location evidence="1">Mitochondrion inner membrane</location>
    </subcellularLocation>
</comment>
<dbReference type="GO" id="GO:0051087">
    <property type="term" value="F:protein-folding chaperone binding"/>
    <property type="evidence" value="ECO:0007669"/>
    <property type="project" value="TreeGrafter"/>
</dbReference>
<dbReference type="STRING" id="74649.A0A2P6Q5F5"/>
<accession>A0A2P6Q5F5</accession>
<keyword evidence="6" id="KW-0472">Membrane</keyword>
<keyword evidence="4" id="KW-0809">Transit peptide</keyword>
<gene>
    <name evidence="8" type="ORF">RchiOBHm_Chr5g0013581</name>
</gene>
<dbReference type="InterPro" id="IPR039544">
    <property type="entry name" value="Tim44-like"/>
</dbReference>
<proteinExistence type="inferred from homology"/>
<dbReference type="GO" id="GO:0005743">
    <property type="term" value="C:mitochondrial inner membrane"/>
    <property type="evidence" value="ECO:0007669"/>
    <property type="project" value="UniProtKB-SubCell"/>
</dbReference>
<evidence type="ECO:0000256" key="1">
    <source>
        <dbReference type="ARBA" id="ARBA00004273"/>
    </source>
</evidence>